<evidence type="ECO:0000313" key="2">
    <source>
        <dbReference type="EMBL" id="MFF0547049.1"/>
    </source>
</evidence>
<sequence length="222" mass="24171">MIGRVLMFVVGVGLMVLALVQSVEPFHHTREYRHQVACEKHVGSCFDEVVVTITGKRAYATTSTQFNGDGTTSTTTTDHLVIRWVRDGEERSHEVNGELFGRAREGGQATLRIWRGQVVGIVIDGKSDFYNPSQTGRLGWWLWLAFVGLGVALTGVLETPGVVVGAWRLAWWSFAGFLPLALFGPSLLANGVEPDFEFFVAVALTVLFAGAGIAVLAGSFRD</sequence>
<reference evidence="2 3" key="1">
    <citation type="submission" date="2024-10" db="EMBL/GenBank/DDBJ databases">
        <title>The Natural Products Discovery Center: Release of the First 8490 Sequenced Strains for Exploring Actinobacteria Biosynthetic Diversity.</title>
        <authorList>
            <person name="Kalkreuter E."/>
            <person name="Kautsar S.A."/>
            <person name="Yang D."/>
            <person name="Bader C.D."/>
            <person name="Teijaro C.N."/>
            <person name="Fluegel L."/>
            <person name="Davis C.M."/>
            <person name="Simpson J.R."/>
            <person name="Lauterbach L."/>
            <person name="Steele A.D."/>
            <person name="Gui C."/>
            <person name="Meng S."/>
            <person name="Li G."/>
            <person name="Viehrig K."/>
            <person name="Ye F."/>
            <person name="Su P."/>
            <person name="Kiefer A.F."/>
            <person name="Nichols A."/>
            <person name="Cepeda A.J."/>
            <person name="Yan W."/>
            <person name="Fan B."/>
            <person name="Jiang Y."/>
            <person name="Adhikari A."/>
            <person name="Zheng C.-J."/>
            <person name="Schuster L."/>
            <person name="Cowan T.M."/>
            <person name="Smanski M.J."/>
            <person name="Chevrette M.G."/>
            <person name="De Carvalho L.P.S."/>
            <person name="Shen B."/>
        </authorList>
    </citation>
    <scope>NUCLEOTIDE SEQUENCE [LARGE SCALE GENOMIC DNA]</scope>
    <source>
        <strain evidence="2 3">NPDC004045</strain>
    </source>
</reference>
<dbReference type="RefSeq" id="WP_387703203.1">
    <property type="nucleotide sequence ID" value="NZ_JBIAMX010000031.1"/>
</dbReference>
<feature type="transmembrane region" description="Helical" evidence="1">
    <location>
        <begin position="198"/>
        <end position="220"/>
    </location>
</feature>
<comment type="caution">
    <text evidence="2">The sequence shown here is derived from an EMBL/GenBank/DDBJ whole genome shotgun (WGS) entry which is preliminary data.</text>
</comment>
<feature type="transmembrane region" description="Helical" evidence="1">
    <location>
        <begin position="138"/>
        <end position="157"/>
    </location>
</feature>
<accession>A0ABW6PXF6</accession>
<evidence type="ECO:0000256" key="1">
    <source>
        <dbReference type="SAM" id="Phobius"/>
    </source>
</evidence>
<name>A0ABW6PXF6_9NOCA</name>
<dbReference type="Proteomes" id="UP001601444">
    <property type="component" value="Unassembled WGS sequence"/>
</dbReference>
<evidence type="ECO:0008006" key="4">
    <source>
        <dbReference type="Google" id="ProtNLM"/>
    </source>
</evidence>
<organism evidence="2 3">
    <name type="scientific">Nocardia thailandica</name>
    <dbReference type="NCBI Taxonomy" id="257275"/>
    <lineage>
        <taxon>Bacteria</taxon>
        <taxon>Bacillati</taxon>
        <taxon>Actinomycetota</taxon>
        <taxon>Actinomycetes</taxon>
        <taxon>Mycobacteriales</taxon>
        <taxon>Nocardiaceae</taxon>
        <taxon>Nocardia</taxon>
    </lineage>
</organism>
<proteinExistence type="predicted"/>
<protein>
    <recommendedName>
        <fullName evidence="4">DUF3592 domain-containing protein</fullName>
    </recommendedName>
</protein>
<keyword evidence="1" id="KW-0472">Membrane</keyword>
<keyword evidence="1" id="KW-0812">Transmembrane</keyword>
<dbReference type="EMBL" id="JBIAMX010000031">
    <property type="protein sequence ID" value="MFF0547049.1"/>
    <property type="molecule type" value="Genomic_DNA"/>
</dbReference>
<gene>
    <name evidence="2" type="ORF">ACFYTF_29845</name>
</gene>
<feature type="transmembrane region" description="Helical" evidence="1">
    <location>
        <begin position="169"/>
        <end position="192"/>
    </location>
</feature>
<evidence type="ECO:0000313" key="3">
    <source>
        <dbReference type="Proteomes" id="UP001601444"/>
    </source>
</evidence>
<keyword evidence="1" id="KW-1133">Transmembrane helix</keyword>
<keyword evidence="3" id="KW-1185">Reference proteome</keyword>